<protein>
    <submittedName>
        <fullName evidence="1">Uncharacterized protein</fullName>
    </submittedName>
</protein>
<reference evidence="1 2" key="1">
    <citation type="submission" date="2017-06" db="EMBL/GenBank/DDBJ databases">
        <authorList>
            <person name="Kim H.J."/>
            <person name="Triplett B.A."/>
        </authorList>
    </citation>
    <scope>NUCLEOTIDE SEQUENCE [LARGE SCALE GENOMIC DNA]</scope>
    <source>
        <strain evidence="1 2">DSM 11445</strain>
    </source>
</reference>
<organism evidence="1 2">
    <name type="scientific">Antarctobacter heliothermus</name>
    <dbReference type="NCBI Taxonomy" id="74033"/>
    <lineage>
        <taxon>Bacteria</taxon>
        <taxon>Pseudomonadati</taxon>
        <taxon>Pseudomonadota</taxon>
        <taxon>Alphaproteobacteria</taxon>
        <taxon>Rhodobacterales</taxon>
        <taxon>Roseobacteraceae</taxon>
        <taxon>Antarctobacter</taxon>
    </lineage>
</organism>
<gene>
    <name evidence="1" type="ORF">SAMN04488078_103154</name>
</gene>
<evidence type="ECO:0000313" key="1">
    <source>
        <dbReference type="EMBL" id="SNS77517.1"/>
    </source>
</evidence>
<name>A0A239H814_9RHOB</name>
<dbReference type="AlphaFoldDB" id="A0A239H814"/>
<evidence type="ECO:0000313" key="2">
    <source>
        <dbReference type="Proteomes" id="UP000198440"/>
    </source>
</evidence>
<dbReference type="EMBL" id="FZON01000031">
    <property type="protein sequence ID" value="SNS77517.1"/>
    <property type="molecule type" value="Genomic_DNA"/>
</dbReference>
<dbReference type="Proteomes" id="UP000198440">
    <property type="component" value="Unassembled WGS sequence"/>
</dbReference>
<accession>A0A239H814</accession>
<proteinExistence type="predicted"/>
<dbReference type="RefSeq" id="WP_170941082.1">
    <property type="nucleotide sequence ID" value="NZ_FZON01000031.1"/>
</dbReference>
<sequence>MIEIKKIELVEFSYTISNTGPSDDGYDTIFTPGSGFVAQRLVEGFIS</sequence>